<evidence type="ECO:0000256" key="2">
    <source>
        <dbReference type="SAM" id="Phobius"/>
    </source>
</evidence>
<evidence type="ECO:0000313" key="4">
    <source>
        <dbReference type="Proteomes" id="UP001444661"/>
    </source>
</evidence>
<proteinExistence type="predicted"/>
<keyword evidence="2" id="KW-0472">Membrane</keyword>
<evidence type="ECO:0000313" key="3">
    <source>
        <dbReference type="EMBL" id="KAK8056100.1"/>
    </source>
</evidence>
<dbReference type="EMBL" id="JAQQWK010000001">
    <property type="protein sequence ID" value="KAK8056100.1"/>
    <property type="molecule type" value="Genomic_DNA"/>
</dbReference>
<feature type="transmembrane region" description="Helical" evidence="2">
    <location>
        <begin position="214"/>
        <end position="235"/>
    </location>
</feature>
<reference evidence="3 4" key="1">
    <citation type="submission" date="2023-01" db="EMBL/GenBank/DDBJ databases">
        <title>Analysis of 21 Apiospora genomes using comparative genomics revels a genus with tremendous synthesis potential of carbohydrate active enzymes and secondary metabolites.</title>
        <authorList>
            <person name="Sorensen T."/>
        </authorList>
    </citation>
    <scope>NUCLEOTIDE SEQUENCE [LARGE SCALE GENOMIC DNA]</scope>
    <source>
        <strain evidence="3 4">CBS 33761</strain>
    </source>
</reference>
<feature type="compositionally biased region" description="Low complexity" evidence="1">
    <location>
        <begin position="140"/>
        <end position="161"/>
    </location>
</feature>
<sequence length="236" mass="24054">MRLSIILAMQPISGLAIAMEKYAPLPNVTLYQRQVTSCEQIYGAGAQFCGGASSRFCFNPDIGQSCCPDNGYCDKGFYCAPVAKYCCAEGEDLATCARNAGFVLPASLACSTAAFASASPTGVTEITTSLSQSPTDVPPSSDIVSTSSVTSVQTSSDQSTTLPGTTRGSFTAAPTSISVDAGNFDVPSATVVANATIPPVVQVNAVGKHGVARFGTLAIVWVTMALVALGGARIAA</sequence>
<name>A0ABR1UB43_9PEZI</name>
<organism evidence="3 4">
    <name type="scientific">Apiospora rasikravindrae</name>
    <dbReference type="NCBI Taxonomy" id="990691"/>
    <lineage>
        <taxon>Eukaryota</taxon>
        <taxon>Fungi</taxon>
        <taxon>Dikarya</taxon>
        <taxon>Ascomycota</taxon>
        <taxon>Pezizomycotina</taxon>
        <taxon>Sordariomycetes</taxon>
        <taxon>Xylariomycetidae</taxon>
        <taxon>Amphisphaeriales</taxon>
        <taxon>Apiosporaceae</taxon>
        <taxon>Apiospora</taxon>
    </lineage>
</organism>
<feature type="region of interest" description="Disordered" evidence="1">
    <location>
        <begin position="129"/>
        <end position="168"/>
    </location>
</feature>
<evidence type="ECO:0000256" key="1">
    <source>
        <dbReference type="SAM" id="MobiDB-lite"/>
    </source>
</evidence>
<gene>
    <name evidence="3" type="ORF">PG993_001327</name>
</gene>
<protein>
    <submittedName>
        <fullName evidence="3">Uncharacterized protein</fullName>
    </submittedName>
</protein>
<comment type="caution">
    <text evidence="3">The sequence shown here is derived from an EMBL/GenBank/DDBJ whole genome shotgun (WGS) entry which is preliminary data.</text>
</comment>
<keyword evidence="4" id="KW-1185">Reference proteome</keyword>
<keyword evidence="2" id="KW-1133">Transmembrane helix</keyword>
<keyword evidence="2" id="KW-0812">Transmembrane</keyword>
<accession>A0ABR1UB43</accession>
<dbReference type="Proteomes" id="UP001444661">
    <property type="component" value="Unassembled WGS sequence"/>
</dbReference>